<dbReference type="Proteomes" id="UP001454036">
    <property type="component" value="Unassembled WGS sequence"/>
</dbReference>
<gene>
    <name evidence="2" type="ORF">LIER_32310</name>
</gene>
<organism evidence="2 3">
    <name type="scientific">Lithospermum erythrorhizon</name>
    <name type="common">Purple gromwell</name>
    <name type="synonym">Lithospermum officinale var. erythrorhizon</name>
    <dbReference type="NCBI Taxonomy" id="34254"/>
    <lineage>
        <taxon>Eukaryota</taxon>
        <taxon>Viridiplantae</taxon>
        <taxon>Streptophyta</taxon>
        <taxon>Embryophyta</taxon>
        <taxon>Tracheophyta</taxon>
        <taxon>Spermatophyta</taxon>
        <taxon>Magnoliopsida</taxon>
        <taxon>eudicotyledons</taxon>
        <taxon>Gunneridae</taxon>
        <taxon>Pentapetalae</taxon>
        <taxon>asterids</taxon>
        <taxon>lamiids</taxon>
        <taxon>Boraginales</taxon>
        <taxon>Boraginaceae</taxon>
        <taxon>Boraginoideae</taxon>
        <taxon>Lithospermeae</taxon>
        <taxon>Lithospermum</taxon>
    </lineage>
</organism>
<sequence length="69" mass="7657">MVSQNEANLEGFDEFGTSETFPPIPDTYFVASTRKTNASQQGGSNGKGNKRKRKMDDIPSPYNSSFIQH</sequence>
<protein>
    <submittedName>
        <fullName evidence="2">Uncharacterized protein</fullName>
    </submittedName>
</protein>
<name>A0AAV3RXD1_LITER</name>
<keyword evidence="3" id="KW-1185">Reference proteome</keyword>
<accession>A0AAV3RXD1</accession>
<dbReference type="AlphaFoldDB" id="A0AAV3RXD1"/>
<evidence type="ECO:0000256" key="1">
    <source>
        <dbReference type="SAM" id="MobiDB-lite"/>
    </source>
</evidence>
<evidence type="ECO:0000313" key="3">
    <source>
        <dbReference type="Proteomes" id="UP001454036"/>
    </source>
</evidence>
<reference evidence="2 3" key="1">
    <citation type="submission" date="2024-01" db="EMBL/GenBank/DDBJ databases">
        <title>The complete chloroplast genome sequence of Lithospermum erythrorhizon: insights into the phylogenetic relationship among Boraginaceae species and the maternal lineages of purple gromwells.</title>
        <authorList>
            <person name="Okada T."/>
            <person name="Watanabe K."/>
        </authorList>
    </citation>
    <scope>NUCLEOTIDE SEQUENCE [LARGE SCALE GENOMIC DNA]</scope>
</reference>
<proteinExistence type="predicted"/>
<evidence type="ECO:0000313" key="2">
    <source>
        <dbReference type="EMBL" id="GAA0185022.1"/>
    </source>
</evidence>
<comment type="caution">
    <text evidence="2">The sequence shown here is derived from an EMBL/GenBank/DDBJ whole genome shotgun (WGS) entry which is preliminary data.</text>
</comment>
<feature type="region of interest" description="Disordered" evidence="1">
    <location>
        <begin position="1"/>
        <end position="69"/>
    </location>
</feature>
<dbReference type="EMBL" id="BAABME010012358">
    <property type="protein sequence ID" value="GAA0185022.1"/>
    <property type="molecule type" value="Genomic_DNA"/>
</dbReference>